<dbReference type="PANTHER" id="PTHR31862:SF1">
    <property type="entry name" value="UPF0261 DOMAIN PROTEIN (AFU_ORTHOLOGUE AFUA_1G10120)"/>
    <property type="match status" value="1"/>
</dbReference>
<name>A0A2U2RGD3_9MICO</name>
<dbReference type="InterPro" id="IPR044122">
    <property type="entry name" value="UPF0261_N"/>
</dbReference>
<dbReference type="Proteomes" id="UP000245590">
    <property type="component" value="Unassembled WGS sequence"/>
</dbReference>
<dbReference type="InterPro" id="IPR008322">
    <property type="entry name" value="UPF0261"/>
</dbReference>
<dbReference type="InterPro" id="IPR051353">
    <property type="entry name" value="Tobamovirus_resist_UPF0261"/>
</dbReference>
<proteinExistence type="predicted"/>
<dbReference type="Pfam" id="PF06792">
    <property type="entry name" value="UPF0261"/>
    <property type="match status" value="1"/>
</dbReference>
<dbReference type="OrthoDB" id="9776369at2"/>
<evidence type="ECO:0000313" key="3">
    <source>
        <dbReference type="EMBL" id="PWH04929.1"/>
    </source>
</evidence>
<accession>A0A2U2RGD3</accession>
<feature type="domain" description="UPF0261" evidence="1">
    <location>
        <begin position="6"/>
        <end position="178"/>
    </location>
</feature>
<sequence>MTPRPVVALVGSLDTKAAEYGAMRARFKATGVRPLLIDVGVLGKPGIVPDVSRESVARTAGATIAELASSRDRNMAVQAMADGASQLVADLVRTERVAGVLMVGGSNAGYVMARLVESLPIGLPKMLVSTIAAGDTRPYVAARDLTMMYPVVDIEGLNTVSSGMLARAVDAIAGMVNGAPVATNHAHRRRVALTMFGITTRCVSAVRAHVEAEGWEALVFHATGVGGAGMEAMIGDGAIDAIIDVTTTELADELVGGVCSAGADRLTAAGRRGIGQVMSPGALDVVNFGPINTVPEHLIGRQFMAHNPNVTLMRTSPTENEELARTMADHANASQGAVSIEVPARGLSQISGPGGPFHDPAADAAFIDTLRAELGEPTRLHVHDLTIEDSRFAELLATSFADVTAQ</sequence>
<evidence type="ECO:0000259" key="2">
    <source>
        <dbReference type="Pfam" id="PF23189"/>
    </source>
</evidence>
<dbReference type="Pfam" id="PF23189">
    <property type="entry name" value="UPF0261_C"/>
    <property type="match status" value="1"/>
</dbReference>
<dbReference type="PANTHER" id="PTHR31862">
    <property type="entry name" value="UPF0261 DOMAIN PROTEIN (AFU_ORTHOLOGUE AFUA_1G10120)"/>
    <property type="match status" value="1"/>
</dbReference>
<comment type="caution">
    <text evidence="3">The sequence shown here is derived from an EMBL/GenBank/DDBJ whole genome shotgun (WGS) entry which is preliminary data.</text>
</comment>
<organism evidence="3 4">
    <name type="scientific">Brachybacterium endophyticum</name>
    <dbReference type="NCBI Taxonomy" id="2182385"/>
    <lineage>
        <taxon>Bacteria</taxon>
        <taxon>Bacillati</taxon>
        <taxon>Actinomycetota</taxon>
        <taxon>Actinomycetes</taxon>
        <taxon>Micrococcales</taxon>
        <taxon>Dermabacteraceae</taxon>
        <taxon>Brachybacterium</taxon>
    </lineage>
</organism>
<dbReference type="Gene3D" id="3.40.50.12020">
    <property type="entry name" value="Uncharacterised protein family UPF0261, NN domain"/>
    <property type="match status" value="1"/>
</dbReference>
<dbReference type="EMBL" id="QFKX01000010">
    <property type="protein sequence ID" value="PWH04929.1"/>
    <property type="molecule type" value="Genomic_DNA"/>
</dbReference>
<keyword evidence="4" id="KW-1185">Reference proteome</keyword>
<dbReference type="Gene3D" id="3.40.50.12030">
    <property type="entry name" value="Uncharacterised protein family UPF0261, NC domain"/>
    <property type="match status" value="1"/>
</dbReference>
<dbReference type="InterPro" id="IPR056778">
    <property type="entry name" value="UPF0261_C"/>
</dbReference>
<feature type="domain" description="UPF0261" evidence="2">
    <location>
        <begin position="188"/>
        <end position="402"/>
    </location>
</feature>
<dbReference type="RefSeq" id="WP_109276990.1">
    <property type="nucleotide sequence ID" value="NZ_QFKX01000010.1"/>
</dbReference>
<reference evidence="3 4" key="1">
    <citation type="submission" date="2018-05" db="EMBL/GenBank/DDBJ databases">
        <title>Brachybacterium sp. M1HQ-2T, whole genome shotgun sequence.</title>
        <authorList>
            <person name="Tuo L."/>
        </authorList>
    </citation>
    <scope>NUCLEOTIDE SEQUENCE [LARGE SCALE GENOMIC DNA]</scope>
    <source>
        <strain evidence="3 4">M1HQ-2</strain>
    </source>
</reference>
<dbReference type="AlphaFoldDB" id="A0A2U2RGD3"/>
<dbReference type="PIRSF" id="PIRSF033271">
    <property type="entry name" value="UCP033271"/>
    <property type="match status" value="1"/>
</dbReference>
<evidence type="ECO:0000313" key="4">
    <source>
        <dbReference type="Proteomes" id="UP000245590"/>
    </source>
</evidence>
<dbReference type="NCBIfam" id="NF002674">
    <property type="entry name" value="PRK02399.1-2"/>
    <property type="match status" value="1"/>
</dbReference>
<evidence type="ECO:0000259" key="1">
    <source>
        <dbReference type="Pfam" id="PF06792"/>
    </source>
</evidence>
<protein>
    <submittedName>
        <fullName evidence="3">Uncharacterized protein</fullName>
    </submittedName>
</protein>
<dbReference type="CDD" id="cd15488">
    <property type="entry name" value="Tm-1-like"/>
    <property type="match status" value="1"/>
</dbReference>
<gene>
    <name evidence="3" type="ORF">DEO23_15775</name>
</gene>